<evidence type="ECO:0000313" key="2">
    <source>
        <dbReference type="Proteomes" id="UP001283212"/>
    </source>
</evidence>
<name>A0AAE4SAX5_9EURY</name>
<sequence length="163" mass="18501">MITAAEILNDCLLPSWPRPENLFERAYWCTELEGSLHRLSLLFNEEFNTTVSQITAGNLTSPAYELRFPQVAVRRVNVPLLREEMPKMFSAVAYLRATDAERILSRKLLYELCLGSDPDRTASLAAVNIADLEKFLTRQEMDGFVLTDQKPLRPVIVKLGEDA</sequence>
<keyword evidence="2" id="KW-1185">Reference proteome</keyword>
<reference evidence="1 2" key="1">
    <citation type="submission" date="2023-06" db="EMBL/GenBank/DDBJ databases">
        <title>Genome sequence of Methancorpusculaceae sp. Cs1.</title>
        <authorList>
            <person name="Protasov E."/>
            <person name="Platt K."/>
            <person name="Poehlein A."/>
            <person name="Daniel R."/>
            <person name="Brune A."/>
        </authorList>
    </citation>
    <scope>NUCLEOTIDE SEQUENCE [LARGE SCALE GENOMIC DNA]</scope>
    <source>
        <strain evidence="1 2">Cs1</strain>
    </source>
</reference>
<protein>
    <submittedName>
        <fullName evidence="1">Uncharacterized protein</fullName>
    </submittedName>
</protein>
<comment type="caution">
    <text evidence="1">The sequence shown here is derived from an EMBL/GenBank/DDBJ whole genome shotgun (WGS) entry which is preliminary data.</text>
</comment>
<dbReference type="AlphaFoldDB" id="A0AAE4SAX5"/>
<proteinExistence type="predicted"/>
<evidence type="ECO:0000313" key="1">
    <source>
        <dbReference type="EMBL" id="MDV0442851.1"/>
    </source>
</evidence>
<accession>A0AAE4SAX5</accession>
<dbReference type="RefSeq" id="WP_338095388.1">
    <property type="nucleotide sequence ID" value="NZ_JAWDKB010000001.1"/>
</dbReference>
<organism evidence="1 2">
    <name type="scientific">Methanorbis rubei</name>
    <dbReference type="NCBI Taxonomy" id="3028300"/>
    <lineage>
        <taxon>Archaea</taxon>
        <taxon>Methanobacteriati</taxon>
        <taxon>Methanobacteriota</taxon>
        <taxon>Stenosarchaea group</taxon>
        <taxon>Methanomicrobia</taxon>
        <taxon>Methanomicrobiales</taxon>
        <taxon>Methanocorpusculaceae</taxon>
        <taxon>Methanorbis</taxon>
    </lineage>
</organism>
<dbReference type="EMBL" id="JAWDKB010000001">
    <property type="protein sequence ID" value="MDV0442851.1"/>
    <property type="molecule type" value="Genomic_DNA"/>
</dbReference>
<gene>
    <name evidence="1" type="ORF">McpCs1_02030</name>
</gene>
<dbReference type="Proteomes" id="UP001283212">
    <property type="component" value="Unassembled WGS sequence"/>
</dbReference>